<keyword evidence="6" id="KW-1185">Reference proteome</keyword>
<organism evidence="5 6">
    <name type="scientific">Paratrimastix pyriformis</name>
    <dbReference type="NCBI Taxonomy" id="342808"/>
    <lineage>
        <taxon>Eukaryota</taxon>
        <taxon>Metamonada</taxon>
        <taxon>Preaxostyla</taxon>
        <taxon>Paratrimastigidae</taxon>
        <taxon>Paratrimastix</taxon>
    </lineage>
</organism>
<keyword evidence="2" id="KW-0560">Oxidoreductase</keyword>
<reference evidence="5" key="1">
    <citation type="journal article" date="2022" name="bioRxiv">
        <title>Genomics of Preaxostyla Flagellates Illuminates Evolutionary Transitions and the Path Towards Mitochondrial Loss.</title>
        <authorList>
            <person name="Novak L.V.F."/>
            <person name="Treitli S.C."/>
            <person name="Pyrih J."/>
            <person name="Halakuc P."/>
            <person name="Pipaliya S.V."/>
            <person name="Vacek V."/>
            <person name="Brzon O."/>
            <person name="Soukal P."/>
            <person name="Eme L."/>
            <person name="Dacks J.B."/>
            <person name="Karnkowska A."/>
            <person name="Elias M."/>
            <person name="Hampl V."/>
        </authorList>
    </citation>
    <scope>NUCLEOTIDE SEQUENCE</scope>
    <source>
        <strain evidence="5">RCP-MX</strain>
    </source>
</reference>
<sequence length="195" mass="21699">MGNRQSKKQPSQPPSTRPNAPGEAVKLMKAIELSSEFRLALRNIPVPTPQRGEVLVRMRLTPINTIDLLSLRGIDRERHTYPFIPGYEGVGEVVSCGPKVSNRKKLLTNQVALYSPNGGTWAEYCCVPEWCCFPLPRDINPEQAASPFVDPMTAHTFLTYAQKQGHKSVVLTGAFTPLGKQILRLAPSFRIKACW</sequence>
<gene>
    <name evidence="5" type="ORF">PAPYR_5701</name>
</gene>
<evidence type="ECO:0000256" key="2">
    <source>
        <dbReference type="ARBA" id="ARBA00023002"/>
    </source>
</evidence>
<dbReference type="PANTHER" id="PTHR48106:SF18">
    <property type="entry name" value="QUINONE OXIDOREDUCTASE PIG3"/>
    <property type="match status" value="1"/>
</dbReference>
<accession>A0ABQ8ULB8</accession>
<dbReference type="InterPro" id="IPR011032">
    <property type="entry name" value="GroES-like_sf"/>
</dbReference>
<evidence type="ECO:0000256" key="3">
    <source>
        <dbReference type="SAM" id="MobiDB-lite"/>
    </source>
</evidence>
<feature type="region of interest" description="Disordered" evidence="3">
    <location>
        <begin position="1"/>
        <end position="22"/>
    </location>
</feature>
<proteinExistence type="predicted"/>
<dbReference type="EMBL" id="JAPMOS010000028">
    <property type="protein sequence ID" value="KAJ4458507.1"/>
    <property type="molecule type" value="Genomic_DNA"/>
</dbReference>
<dbReference type="Gene3D" id="3.90.180.10">
    <property type="entry name" value="Medium-chain alcohol dehydrogenases, catalytic domain"/>
    <property type="match status" value="1"/>
</dbReference>
<dbReference type="PANTHER" id="PTHR48106">
    <property type="entry name" value="QUINONE OXIDOREDUCTASE PIG3-RELATED"/>
    <property type="match status" value="1"/>
</dbReference>
<evidence type="ECO:0000259" key="4">
    <source>
        <dbReference type="Pfam" id="PF08240"/>
    </source>
</evidence>
<name>A0ABQ8ULB8_9EUKA</name>
<evidence type="ECO:0000313" key="6">
    <source>
        <dbReference type="Proteomes" id="UP001141327"/>
    </source>
</evidence>
<evidence type="ECO:0000313" key="5">
    <source>
        <dbReference type="EMBL" id="KAJ4458507.1"/>
    </source>
</evidence>
<keyword evidence="1" id="KW-0521">NADP</keyword>
<dbReference type="InterPro" id="IPR013154">
    <property type="entry name" value="ADH-like_N"/>
</dbReference>
<dbReference type="Pfam" id="PF08240">
    <property type="entry name" value="ADH_N"/>
    <property type="match status" value="1"/>
</dbReference>
<evidence type="ECO:0000256" key="1">
    <source>
        <dbReference type="ARBA" id="ARBA00022857"/>
    </source>
</evidence>
<protein>
    <submittedName>
        <fullName evidence="5">Zinc-binding dehydrogenase</fullName>
    </submittedName>
</protein>
<dbReference type="SUPFAM" id="SSF50129">
    <property type="entry name" value="GroES-like"/>
    <property type="match status" value="1"/>
</dbReference>
<dbReference type="Proteomes" id="UP001141327">
    <property type="component" value="Unassembled WGS sequence"/>
</dbReference>
<comment type="caution">
    <text evidence="5">The sequence shown here is derived from an EMBL/GenBank/DDBJ whole genome shotgun (WGS) entry which is preliminary data.</text>
</comment>
<feature type="domain" description="Alcohol dehydrogenase-like N-terminal" evidence="4">
    <location>
        <begin position="51"/>
        <end position="136"/>
    </location>
</feature>